<keyword evidence="10" id="KW-1185">Reference proteome</keyword>
<comment type="subcellular location">
    <subcellularLocation>
        <location evidence="1">Nucleus</location>
    </subcellularLocation>
</comment>
<accession>A0AAP0EMD8</accession>
<dbReference type="Gene3D" id="3.30.730.10">
    <property type="entry name" value="AP2/ERF domain"/>
    <property type="match status" value="1"/>
</dbReference>
<dbReference type="PANTHER" id="PTHR31985">
    <property type="entry name" value="ETHYLENE-RESPONSIVE TRANSCRIPTION FACTOR ERF042-RELATED"/>
    <property type="match status" value="1"/>
</dbReference>
<dbReference type="PRINTS" id="PR00367">
    <property type="entry name" value="ETHRSPELEMNT"/>
</dbReference>
<dbReference type="SMART" id="SM00380">
    <property type="entry name" value="AP2"/>
    <property type="match status" value="1"/>
</dbReference>
<dbReference type="AlphaFoldDB" id="A0AAP0EMD8"/>
<dbReference type="InterPro" id="IPR001471">
    <property type="entry name" value="AP2/ERF_dom"/>
</dbReference>
<dbReference type="GO" id="GO:0003677">
    <property type="term" value="F:DNA binding"/>
    <property type="evidence" value="ECO:0007669"/>
    <property type="project" value="UniProtKB-KW"/>
</dbReference>
<proteinExistence type="inferred from homology"/>
<keyword evidence="6" id="KW-0539">Nucleus</keyword>
<dbReference type="InterPro" id="IPR016177">
    <property type="entry name" value="DNA-bd_dom_sf"/>
</dbReference>
<dbReference type="GO" id="GO:0003700">
    <property type="term" value="F:DNA-binding transcription factor activity"/>
    <property type="evidence" value="ECO:0007669"/>
    <property type="project" value="InterPro"/>
</dbReference>
<dbReference type="FunFam" id="3.30.730.10:FF:000001">
    <property type="entry name" value="Ethylene-responsive transcription factor 2"/>
    <property type="match status" value="1"/>
</dbReference>
<dbReference type="GO" id="GO:0005634">
    <property type="term" value="C:nucleus"/>
    <property type="evidence" value="ECO:0007669"/>
    <property type="project" value="UniProtKB-SubCell"/>
</dbReference>
<evidence type="ECO:0000313" key="9">
    <source>
        <dbReference type="EMBL" id="KAK9095906.1"/>
    </source>
</evidence>
<evidence type="ECO:0000256" key="2">
    <source>
        <dbReference type="ARBA" id="ARBA00023015"/>
    </source>
</evidence>
<evidence type="ECO:0000259" key="8">
    <source>
        <dbReference type="PROSITE" id="PS51032"/>
    </source>
</evidence>
<dbReference type="InterPro" id="IPR051032">
    <property type="entry name" value="AP2/ERF_TF_ERF_subfamily"/>
</dbReference>
<evidence type="ECO:0000256" key="5">
    <source>
        <dbReference type="ARBA" id="ARBA00023163"/>
    </source>
</evidence>
<dbReference type="EMBL" id="JBBNAE010000009">
    <property type="protein sequence ID" value="KAK9095906.1"/>
    <property type="molecule type" value="Genomic_DNA"/>
</dbReference>
<dbReference type="SUPFAM" id="SSF54171">
    <property type="entry name" value="DNA-binding domain"/>
    <property type="match status" value="1"/>
</dbReference>
<keyword evidence="2" id="KW-0805">Transcription regulation</keyword>
<keyword evidence="3" id="KW-0238">DNA-binding</keyword>
<gene>
    <name evidence="9" type="ORF">Sjap_021403</name>
</gene>
<keyword evidence="5" id="KW-0804">Transcription</keyword>
<dbReference type="PROSITE" id="PS51032">
    <property type="entry name" value="AP2_ERF"/>
    <property type="match status" value="1"/>
</dbReference>
<evidence type="ECO:0000256" key="7">
    <source>
        <dbReference type="ARBA" id="ARBA00024343"/>
    </source>
</evidence>
<dbReference type="Proteomes" id="UP001417504">
    <property type="component" value="Unassembled WGS sequence"/>
</dbReference>
<evidence type="ECO:0000256" key="3">
    <source>
        <dbReference type="ARBA" id="ARBA00023125"/>
    </source>
</evidence>
<name>A0AAP0EMD8_9MAGN</name>
<protein>
    <recommendedName>
        <fullName evidence="8">AP2/ERF domain-containing protein</fullName>
    </recommendedName>
</protein>
<keyword evidence="4" id="KW-0010">Activator</keyword>
<sequence>MNTHHDSSSSTSTSGVINYRGVRKRKWGKWVSEIREPGKKTRIWLGSFETPEMAATAYDFAALHLRGRSARLNFPELVNMLPRISSSSSPDEIRNAAQRAAHSVGKTNCNIADNGPNIVGSVSSSVPVVIGLTQSQIQAINECPLDSPKAWNDMLLDPLLILGFDDQMMSGYDYDDDDQGMQDGSLWD</sequence>
<evidence type="ECO:0000256" key="1">
    <source>
        <dbReference type="ARBA" id="ARBA00004123"/>
    </source>
</evidence>
<evidence type="ECO:0000256" key="4">
    <source>
        <dbReference type="ARBA" id="ARBA00023159"/>
    </source>
</evidence>
<reference evidence="9 10" key="1">
    <citation type="submission" date="2024-01" db="EMBL/GenBank/DDBJ databases">
        <title>Genome assemblies of Stephania.</title>
        <authorList>
            <person name="Yang L."/>
        </authorList>
    </citation>
    <scope>NUCLEOTIDE SEQUENCE [LARGE SCALE GENOMIC DNA]</scope>
    <source>
        <strain evidence="9">QJT</strain>
        <tissue evidence="9">Leaf</tissue>
    </source>
</reference>
<evidence type="ECO:0000256" key="6">
    <source>
        <dbReference type="ARBA" id="ARBA00023242"/>
    </source>
</evidence>
<dbReference type="InterPro" id="IPR036955">
    <property type="entry name" value="AP2/ERF_dom_sf"/>
</dbReference>
<comment type="similarity">
    <text evidence="7">Belongs to the AP2/ERF transcription factor family. ERF subfamily.</text>
</comment>
<dbReference type="PANTHER" id="PTHR31985:SF111">
    <property type="entry name" value="ETHYLENE-RESPONSIVE TRANSCRIPTION FACTOR ERF021"/>
    <property type="match status" value="1"/>
</dbReference>
<feature type="domain" description="AP2/ERF" evidence="8">
    <location>
        <begin position="18"/>
        <end position="75"/>
    </location>
</feature>
<evidence type="ECO:0000313" key="10">
    <source>
        <dbReference type="Proteomes" id="UP001417504"/>
    </source>
</evidence>
<organism evidence="9 10">
    <name type="scientific">Stephania japonica</name>
    <dbReference type="NCBI Taxonomy" id="461633"/>
    <lineage>
        <taxon>Eukaryota</taxon>
        <taxon>Viridiplantae</taxon>
        <taxon>Streptophyta</taxon>
        <taxon>Embryophyta</taxon>
        <taxon>Tracheophyta</taxon>
        <taxon>Spermatophyta</taxon>
        <taxon>Magnoliopsida</taxon>
        <taxon>Ranunculales</taxon>
        <taxon>Menispermaceae</taxon>
        <taxon>Menispermoideae</taxon>
        <taxon>Cissampelideae</taxon>
        <taxon>Stephania</taxon>
    </lineage>
</organism>
<dbReference type="Pfam" id="PF00847">
    <property type="entry name" value="AP2"/>
    <property type="match status" value="1"/>
</dbReference>
<dbReference type="CDD" id="cd00018">
    <property type="entry name" value="AP2"/>
    <property type="match status" value="1"/>
</dbReference>
<comment type="caution">
    <text evidence="9">The sequence shown here is derived from an EMBL/GenBank/DDBJ whole genome shotgun (WGS) entry which is preliminary data.</text>
</comment>